<evidence type="ECO:0000313" key="9">
    <source>
        <dbReference type="EMBL" id="KAA1123956.1"/>
    </source>
</evidence>
<feature type="region of interest" description="Disordered" evidence="6">
    <location>
        <begin position="498"/>
        <end position="528"/>
    </location>
</feature>
<gene>
    <name evidence="8" type="ORF">PGT21_025309</name>
    <name evidence="9" type="ORF">PGTUg99_011881</name>
</gene>
<dbReference type="GO" id="GO:0000981">
    <property type="term" value="F:DNA-binding transcription factor activity, RNA polymerase II-specific"/>
    <property type="evidence" value="ECO:0007669"/>
    <property type="project" value="TreeGrafter"/>
</dbReference>
<evidence type="ECO:0000313" key="10">
    <source>
        <dbReference type="Proteomes" id="UP000324748"/>
    </source>
</evidence>
<feature type="region of interest" description="Disordered" evidence="6">
    <location>
        <begin position="542"/>
        <end position="672"/>
    </location>
</feature>
<dbReference type="Proteomes" id="UP000324748">
    <property type="component" value="Unassembled WGS sequence"/>
</dbReference>
<name>A0A5B0RDS9_PUCGR</name>
<feature type="region of interest" description="Disordered" evidence="6">
    <location>
        <begin position="1"/>
        <end position="105"/>
    </location>
</feature>
<feature type="compositionally biased region" description="Low complexity" evidence="6">
    <location>
        <begin position="1"/>
        <end position="18"/>
    </location>
</feature>
<dbReference type="OrthoDB" id="8117402at2759"/>
<evidence type="ECO:0000256" key="6">
    <source>
        <dbReference type="SAM" id="MobiDB-lite"/>
    </source>
</evidence>
<dbReference type="InterPro" id="IPR013087">
    <property type="entry name" value="Znf_C2H2_type"/>
</dbReference>
<dbReference type="SMART" id="SM00355">
    <property type="entry name" value="ZnF_C2H2"/>
    <property type="match status" value="4"/>
</dbReference>
<feature type="compositionally biased region" description="Low complexity" evidence="6">
    <location>
        <begin position="592"/>
        <end position="601"/>
    </location>
</feature>
<dbReference type="PANTHER" id="PTHR24409:SF295">
    <property type="entry name" value="AZ2-RELATED"/>
    <property type="match status" value="1"/>
</dbReference>
<evidence type="ECO:0000313" key="11">
    <source>
        <dbReference type="Proteomes" id="UP000325313"/>
    </source>
</evidence>
<feature type="domain" description="C2H2-type" evidence="7">
    <location>
        <begin position="448"/>
        <end position="475"/>
    </location>
</feature>
<dbReference type="Gene3D" id="3.30.160.60">
    <property type="entry name" value="Classic Zinc Finger"/>
    <property type="match status" value="2"/>
</dbReference>
<feature type="domain" description="C2H2-type" evidence="7">
    <location>
        <begin position="262"/>
        <end position="290"/>
    </location>
</feature>
<dbReference type="Pfam" id="PF00096">
    <property type="entry name" value="zf-C2H2"/>
    <property type="match status" value="2"/>
</dbReference>
<dbReference type="GO" id="GO:0000977">
    <property type="term" value="F:RNA polymerase II transcription regulatory region sequence-specific DNA binding"/>
    <property type="evidence" value="ECO:0007669"/>
    <property type="project" value="TreeGrafter"/>
</dbReference>
<evidence type="ECO:0000256" key="2">
    <source>
        <dbReference type="ARBA" id="ARBA00022737"/>
    </source>
</evidence>
<keyword evidence="1" id="KW-0479">Metal-binding</keyword>
<evidence type="ECO:0000256" key="5">
    <source>
        <dbReference type="PROSITE-ProRule" id="PRU00042"/>
    </source>
</evidence>
<proteinExistence type="predicted"/>
<dbReference type="InterPro" id="IPR036236">
    <property type="entry name" value="Znf_C2H2_sf"/>
</dbReference>
<dbReference type="AlphaFoldDB" id="A0A5B0RDS9"/>
<protein>
    <recommendedName>
        <fullName evidence="7">C2H2-type domain-containing protein</fullName>
    </recommendedName>
</protein>
<dbReference type="SUPFAM" id="SSF57667">
    <property type="entry name" value="beta-beta-alpha zinc fingers"/>
    <property type="match status" value="2"/>
</dbReference>
<keyword evidence="10" id="KW-1185">Reference proteome</keyword>
<dbReference type="PROSITE" id="PS50157">
    <property type="entry name" value="ZINC_FINGER_C2H2_2"/>
    <property type="match status" value="4"/>
</dbReference>
<evidence type="ECO:0000313" key="8">
    <source>
        <dbReference type="EMBL" id="KAA1083111.1"/>
    </source>
</evidence>
<dbReference type="EMBL" id="VDEP01000205">
    <property type="protein sequence ID" value="KAA1123956.1"/>
    <property type="molecule type" value="Genomic_DNA"/>
</dbReference>
<keyword evidence="2" id="KW-0677">Repeat</keyword>
<accession>A0A5B0RDS9</accession>
<dbReference type="PROSITE" id="PS00028">
    <property type="entry name" value="ZINC_FINGER_C2H2_1"/>
    <property type="match status" value="4"/>
</dbReference>
<evidence type="ECO:0000259" key="7">
    <source>
        <dbReference type="PROSITE" id="PS50157"/>
    </source>
</evidence>
<dbReference type="PANTHER" id="PTHR24409">
    <property type="entry name" value="ZINC FINGER PROTEIN 142"/>
    <property type="match status" value="1"/>
</dbReference>
<evidence type="ECO:0000256" key="3">
    <source>
        <dbReference type="ARBA" id="ARBA00022771"/>
    </source>
</evidence>
<dbReference type="GO" id="GO:0005634">
    <property type="term" value="C:nucleus"/>
    <property type="evidence" value="ECO:0007669"/>
    <property type="project" value="TreeGrafter"/>
</dbReference>
<evidence type="ECO:0000256" key="4">
    <source>
        <dbReference type="ARBA" id="ARBA00022833"/>
    </source>
</evidence>
<dbReference type="Proteomes" id="UP000325313">
    <property type="component" value="Unassembled WGS sequence"/>
</dbReference>
<feature type="domain" description="C2H2-type" evidence="7">
    <location>
        <begin position="231"/>
        <end position="258"/>
    </location>
</feature>
<dbReference type="GO" id="GO:0008270">
    <property type="term" value="F:zinc ion binding"/>
    <property type="evidence" value="ECO:0007669"/>
    <property type="project" value="UniProtKB-KW"/>
</dbReference>
<evidence type="ECO:0000256" key="1">
    <source>
        <dbReference type="ARBA" id="ARBA00022723"/>
    </source>
</evidence>
<reference evidence="10 11" key="1">
    <citation type="submission" date="2019-05" db="EMBL/GenBank/DDBJ databases">
        <title>Emergence of the Ug99 lineage of the wheat stem rust pathogen through somatic hybridization.</title>
        <authorList>
            <person name="Li F."/>
            <person name="Upadhyaya N.M."/>
            <person name="Sperschneider J."/>
            <person name="Matny O."/>
            <person name="Nguyen-Phuc H."/>
            <person name="Mago R."/>
            <person name="Raley C."/>
            <person name="Miller M.E."/>
            <person name="Silverstein K.A.T."/>
            <person name="Henningsen E."/>
            <person name="Hirsch C.D."/>
            <person name="Visser B."/>
            <person name="Pretorius Z.A."/>
            <person name="Steffenson B.J."/>
            <person name="Schwessinger B."/>
            <person name="Dodds P.N."/>
            <person name="Figueroa M."/>
        </authorList>
    </citation>
    <scope>NUCLEOTIDE SEQUENCE [LARGE SCALE GENOMIC DNA]</scope>
    <source>
        <strain evidence="8">21-0</strain>
        <strain evidence="9 11">Ug99</strain>
    </source>
</reference>
<feature type="compositionally biased region" description="Low complexity" evidence="6">
    <location>
        <begin position="165"/>
        <end position="178"/>
    </location>
</feature>
<feature type="compositionally biased region" description="Polar residues" evidence="6">
    <location>
        <begin position="30"/>
        <end position="45"/>
    </location>
</feature>
<organism evidence="9 11">
    <name type="scientific">Puccinia graminis f. sp. tritici</name>
    <dbReference type="NCBI Taxonomy" id="56615"/>
    <lineage>
        <taxon>Eukaryota</taxon>
        <taxon>Fungi</taxon>
        <taxon>Dikarya</taxon>
        <taxon>Basidiomycota</taxon>
        <taxon>Pucciniomycotina</taxon>
        <taxon>Pucciniomycetes</taxon>
        <taxon>Pucciniales</taxon>
        <taxon>Pucciniaceae</taxon>
        <taxon>Puccinia</taxon>
    </lineage>
</organism>
<feature type="region of interest" description="Disordered" evidence="6">
    <location>
        <begin position="323"/>
        <end position="348"/>
    </location>
</feature>
<feature type="domain" description="C2H2-type" evidence="7">
    <location>
        <begin position="476"/>
        <end position="504"/>
    </location>
</feature>
<comment type="caution">
    <text evidence="9">The sequence shown here is derived from an EMBL/GenBank/DDBJ whole genome shotgun (WGS) entry which is preliminary data.</text>
</comment>
<feature type="compositionally biased region" description="Low complexity" evidence="6">
    <location>
        <begin position="92"/>
        <end position="105"/>
    </location>
</feature>
<feature type="compositionally biased region" description="Low complexity" evidence="6">
    <location>
        <begin position="644"/>
        <end position="662"/>
    </location>
</feature>
<dbReference type="EMBL" id="VSWC01000119">
    <property type="protein sequence ID" value="KAA1083111.1"/>
    <property type="molecule type" value="Genomic_DNA"/>
</dbReference>
<keyword evidence="4" id="KW-0862">Zinc</keyword>
<feature type="region of interest" description="Disordered" evidence="6">
    <location>
        <begin position="125"/>
        <end position="180"/>
    </location>
</feature>
<sequence>MEISSILSTISTTTPTSTVDYHDPSHHISTRASQTSVTRSISPNISDHDIVSDRTASTGGGVTDLGLEETAGDSASTRGRQDADAAQVRPATTTSTSSGTPILSTTSLPSMAEAAAAAAAAATTGTATSSSPARDIPVNPLLLTTNNNNNNNNIEPIPLDPSLFSTESTTKNNTNNENAIPPSERLATQIEQQQQPSSPAISSHGQIGTSNSITAEMIEQSLTPFRVGKNWACRICGRQFTRRFNCTTHERTHLDLKERAQFQCRLCERAFTRRHDLERHVHSVHPGHTVQRDSDGTSPLIISQSDQNIFDLSALNQAQISSLDHHHHHHHPNQAEIPRSNSDDNRFDRTSDHVRILMIEQPSGSQTDLVKSTTLMSHSPSSSSSVTATALQPSTTTMALSDQTNPPTAILTSGSIRGISQGIERVPLDQITEFNPNQEPIFKFDKKWACGTCGRIFVRRNNCKAHEATHRDIREHQCPTCSRSFSRKHDLERHMSAVHPGVELSDGEYESSDPNASRRKRRKQVAHSDEWAAIDPFILSLGDRSRSTSPTKGGPVRWEDNTGGDGEGGSSELESARMLGRQQHHPTPPAPTRVARAASRSARGHGDENELAGSHVSARRRPIPPPPPPASHFNIFETFEPVGSSALSDSNSHASPPASLHNPLPPPAISTSTTIRPITATELGAENLSEQVIQLDPRLFA</sequence>
<keyword evidence="3 5" id="KW-0863">Zinc-finger</keyword>